<feature type="transmembrane region" description="Helical" evidence="2">
    <location>
        <begin position="365"/>
        <end position="385"/>
    </location>
</feature>
<feature type="region of interest" description="Disordered" evidence="1">
    <location>
        <begin position="83"/>
        <end position="188"/>
    </location>
</feature>
<protein>
    <submittedName>
        <fullName evidence="4">86264bf5-c589-40d8-a074-f67d65727c7b</fullName>
    </submittedName>
</protein>
<dbReference type="AlphaFoldDB" id="A0A8H2W0U0"/>
<name>A0A8H2W0U0_9HELO</name>
<keyword evidence="2" id="KW-0472">Membrane</keyword>
<evidence type="ECO:0000259" key="3">
    <source>
        <dbReference type="Pfam" id="PF20163"/>
    </source>
</evidence>
<keyword evidence="2" id="KW-0812">Transmembrane</keyword>
<keyword evidence="5" id="KW-1185">Reference proteome</keyword>
<evidence type="ECO:0000313" key="4">
    <source>
        <dbReference type="EMBL" id="CAD6447443.1"/>
    </source>
</evidence>
<dbReference type="PANTHER" id="PTHR35395:SF1">
    <property type="entry name" value="DUF6536 DOMAIN-CONTAINING PROTEIN"/>
    <property type="match status" value="1"/>
</dbReference>
<feature type="transmembrane region" description="Helical" evidence="2">
    <location>
        <begin position="731"/>
        <end position="751"/>
    </location>
</feature>
<keyword evidence="2" id="KW-1133">Transmembrane helix</keyword>
<feature type="transmembrane region" description="Helical" evidence="2">
    <location>
        <begin position="852"/>
        <end position="876"/>
    </location>
</feature>
<evidence type="ECO:0000313" key="5">
    <source>
        <dbReference type="Proteomes" id="UP000624404"/>
    </source>
</evidence>
<dbReference type="PANTHER" id="PTHR35395">
    <property type="entry name" value="DUF6536 DOMAIN-CONTAINING PROTEIN"/>
    <property type="match status" value="1"/>
</dbReference>
<dbReference type="Proteomes" id="UP000624404">
    <property type="component" value="Unassembled WGS sequence"/>
</dbReference>
<proteinExistence type="predicted"/>
<feature type="transmembrane region" description="Helical" evidence="2">
    <location>
        <begin position="316"/>
        <end position="335"/>
    </location>
</feature>
<feature type="transmembrane region" description="Helical" evidence="2">
    <location>
        <begin position="763"/>
        <end position="782"/>
    </location>
</feature>
<dbReference type="Pfam" id="PF20163">
    <property type="entry name" value="DUF6536"/>
    <property type="match status" value="1"/>
</dbReference>
<organism evidence="4 5">
    <name type="scientific">Sclerotinia trifoliorum</name>
    <dbReference type="NCBI Taxonomy" id="28548"/>
    <lineage>
        <taxon>Eukaryota</taxon>
        <taxon>Fungi</taxon>
        <taxon>Dikarya</taxon>
        <taxon>Ascomycota</taxon>
        <taxon>Pezizomycotina</taxon>
        <taxon>Leotiomycetes</taxon>
        <taxon>Helotiales</taxon>
        <taxon>Sclerotiniaceae</taxon>
        <taxon>Sclerotinia</taxon>
    </lineage>
</organism>
<feature type="domain" description="DUF6536" evidence="3">
    <location>
        <begin position="310"/>
        <end position="459"/>
    </location>
</feature>
<evidence type="ECO:0000256" key="2">
    <source>
        <dbReference type="SAM" id="Phobius"/>
    </source>
</evidence>
<comment type="caution">
    <text evidence="4">The sequence shown here is derived from an EMBL/GenBank/DDBJ whole genome shotgun (WGS) entry which is preliminary data.</text>
</comment>
<reference evidence="4" key="1">
    <citation type="submission" date="2020-10" db="EMBL/GenBank/DDBJ databases">
        <authorList>
            <person name="Kusch S."/>
        </authorList>
    </citation>
    <scope>NUCLEOTIDE SEQUENCE</scope>
    <source>
        <strain evidence="4">SwB9</strain>
    </source>
</reference>
<gene>
    <name evidence="4" type="ORF">SCLTRI_LOCUS7235</name>
</gene>
<dbReference type="OrthoDB" id="5429634at2759"/>
<sequence>MIDAIKPCVGKMYNDREEGTLRFPEFVRGDFNEIQLREIPPTPIESSFDVERIPRARANSAVSDVSELSTVSVTTDAEYLVTEGSPSRNVSKARGRSHSNESRYSIFPVEAPRRKSTASTKTTRITRERATSIASSEWSTTLDVPTHSKIGASRASRASRSSSSPGPPSRLPSRSRGYSNPEYNRTISLEVPARTGTISSRPRGVSHSDSMASARTSISRDFGDHRSLLNTGHPPPAVSENDLMAQFENYVDAINGVPARRITPRRVIAPTKKKTRWMQLDFSFQNPSRKKPNILEEETEAPDGVGAQHWKNRSSVLSALMGSVLVVYIVFVIWASQRSGNGTNIGSIYDGSCSMVNATNFGLHILINVMGMVVSMASACALYFLSSPTRNEIDEAHAKGNSLDIGVLSLGNLKSLKKKILFGLLLISSIPIHLFSNSMVFASNLEVDYDVVIVSPHFLVQSTVDCSQDVAATCSEIDNHPISCETHPLNFTTSKDSSDLCNTSIVLHESATQNKLRRLNTTDCLTAYSTLSNPSSNYGNVLVVTKNQPLFTNNTILLAFHHMTYSSVLSGHGWTCGPEDPLPGHSMCDISNLILNADIWTLGPSQLPITSNSTSLESYERWEIDHCLAETLPDQPMCKLQYSRLILLCIIIASAVKFICILFIAASMNQTVLSTVKDAVTSFQGRTDAVTSNRNFIHRNSAWKSKDGLLILEPEVEGRPRNLRWFHGASLPLWIATLFLGSILLAIPLILLTIATVPIPNPYSISLGSYSPLAIINIFPWSSKSFVPFTQITNTQLFRTVLLANLPQFAVSILLFLFAQVYTRMLSANTFSCLTNPSPSLKSRKIMGFSCAYLYISAQALLASILHFLVSQALFIHHVEVVGSHGSRESLEYLDLGYNPLGILVSLVFGGVMVGTLIATGSWRLSGGQLVGSGSMEIAAACKDR</sequence>
<evidence type="ECO:0000256" key="1">
    <source>
        <dbReference type="SAM" id="MobiDB-lite"/>
    </source>
</evidence>
<dbReference type="EMBL" id="CAJHIA010000026">
    <property type="protein sequence ID" value="CAD6447443.1"/>
    <property type="molecule type" value="Genomic_DNA"/>
</dbReference>
<accession>A0A8H2W0U0</accession>
<feature type="compositionally biased region" description="Low complexity" evidence="1">
    <location>
        <begin position="151"/>
        <end position="164"/>
    </location>
</feature>
<feature type="compositionally biased region" description="Polar residues" evidence="1">
    <location>
        <begin position="132"/>
        <end position="143"/>
    </location>
</feature>
<feature type="transmembrane region" description="Helical" evidence="2">
    <location>
        <begin position="802"/>
        <end position="822"/>
    </location>
</feature>
<dbReference type="InterPro" id="IPR046623">
    <property type="entry name" value="DUF6536"/>
</dbReference>
<feature type="transmembrane region" description="Helical" evidence="2">
    <location>
        <begin position="896"/>
        <end position="919"/>
    </location>
</feature>
<feature type="transmembrane region" description="Helical" evidence="2">
    <location>
        <begin position="645"/>
        <end position="666"/>
    </location>
</feature>